<reference evidence="3 4" key="1">
    <citation type="submission" date="2023-02" db="EMBL/GenBank/DDBJ databases">
        <title>Dictyobacter halimunensis sp. nov., a new member of the class Ktedonobacteria from forest soil in a geothermal area.</title>
        <authorList>
            <person name="Rachmania M.K."/>
            <person name="Ningsih F."/>
            <person name="Sakai Y."/>
            <person name="Yabe S."/>
            <person name="Yokota A."/>
            <person name="Sjamsuridzal W."/>
        </authorList>
    </citation>
    <scope>NUCLEOTIDE SEQUENCE [LARGE SCALE GENOMIC DNA]</scope>
    <source>
        <strain evidence="3 4">S3.2.2.5</strain>
    </source>
</reference>
<dbReference type="EMBL" id="BSRI01000002">
    <property type="protein sequence ID" value="GLV56326.1"/>
    <property type="molecule type" value="Genomic_DNA"/>
</dbReference>
<protein>
    <submittedName>
        <fullName evidence="3">Uncharacterized protein</fullName>
    </submittedName>
</protein>
<dbReference type="Proteomes" id="UP001344906">
    <property type="component" value="Unassembled WGS sequence"/>
</dbReference>
<evidence type="ECO:0000313" key="3">
    <source>
        <dbReference type="EMBL" id="GLV56326.1"/>
    </source>
</evidence>
<name>A0ABQ6FPW2_9CHLR</name>
<sequence length="366" mass="40990">MGRFDRFIPFKSRQPGQAAGAQTAAPPQQNSQQQPLDPNTGPLNTVRAPGLQNVDSESLNLVNYSPAQLMQHVENTMSTVHFGMSLSHRFMENVAELWSVIGPMVLLLGTSGEVFAFIWQNTNNPEWWVGMSILATVIVLEATFMVVSYKAATIRNRAEMRPGGPSDLDKAKLKRYKITWFVLGFGVGAGQVAFLLFAMNAKMNGIVWLATFAIVRTVMTLASDFYTAFVHEEKPTDGEQAKQKQQQRAQLAEQLLHQKSAEVTIINKGILELQRAHTEADIEQDSLHTELQMKRLENKNRIETLKSMQDQANMFNRLGTGVMRALFDPEMDDDQRQKLLGTLQGFMSVGNQLPPPHTTVEEEDDI</sequence>
<dbReference type="RefSeq" id="WP_338251529.1">
    <property type="nucleotide sequence ID" value="NZ_BSRI01000002.1"/>
</dbReference>
<keyword evidence="4" id="KW-1185">Reference proteome</keyword>
<feature type="region of interest" description="Disordered" evidence="1">
    <location>
        <begin position="347"/>
        <end position="366"/>
    </location>
</feature>
<keyword evidence="2" id="KW-0812">Transmembrane</keyword>
<feature type="compositionally biased region" description="Low complexity" evidence="1">
    <location>
        <begin position="14"/>
        <end position="35"/>
    </location>
</feature>
<proteinExistence type="predicted"/>
<comment type="caution">
    <text evidence="3">The sequence shown here is derived from an EMBL/GenBank/DDBJ whole genome shotgun (WGS) entry which is preliminary data.</text>
</comment>
<feature type="transmembrane region" description="Helical" evidence="2">
    <location>
        <begin position="97"/>
        <end position="119"/>
    </location>
</feature>
<feature type="transmembrane region" description="Helical" evidence="2">
    <location>
        <begin position="178"/>
        <end position="199"/>
    </location>
</feature>
<gene>
    <name evidence="3" type="ORF">KDH_31670</name>
</gene>
<feature type="region of interest" description="Disordered" evidence="1">
    <location>
        <begin position="11"/>
        <end position="49"/>
    </location>
</feature>
<evidence type="ECO:0000256" key="1">
    <source>
        <dbReference type="SAM" id="MobiDB-lite"/>
    </source>
</evidence>
<keyword evidence="2" id="KW-1133">Transmembrane helix</keyword>
<keyword evidence="2" id="KW-0472">Membrane</keyword>
<organism evidence="3 4">
    <name type="scientific">Dictyobacter halimunensis</name>
    <dbReference type="NCBI Taxonomy" id="3026934"/>
    <lineage>
        <taxon>Bacteria</taxon>
        <taxon>Bacillati</taxon>
        <taxon>Chloroflexota</taxon>
        <taxon>Ktedonobacteria</taxon>
        <taxon>Ktedonobacterales</taxon>
        <taxon>Dictyobacteraceae</taxon>
        <taxon>Dictyobacter</taxon>
    </lineage>
</organism>
<accession>A0ABQ6FPW2</accession>
<evidence type="ECO:0000256" key="2">
    <source>
        <dbReference type="SAM" id="Phobius"/>
    </source>
</evidence>
<evidence type="ECO:0000313" key="4">
    <source>
        <dbReference type="Proteomes" id="UP001344906"/>
    </source>
</evidence>
<feature type="transmembrane region" description="Helical" evidence="2">
    <location>
        <begin position="131"/>
        <end position="152"/>
    </location>
</feature>